<dbReference type="GO" id="GO:0006260">
    <property type="term" value="P:DNA replication"/>
    <property type="evidence" value="ECO:0007669"/>
    <property type="project" value="InterPro"/>
</dbReference>
<dbReference type="InterPro" id="IPR001098">
    <property type="entry name" value="DNA-dir_DNA_pol_A_palm_dom"/>
</dbReference>
<dbReference type="Gene3D" id="1.10.150.20">
    <property type="entry name" value="5' to 3' exonuclease, C-terminal subdomain"/>
    <property type="match status" value="1"/>
</dbReference>
<dbReference type="InterPro" id="IPR043502">
    <property type="entry name" value="DNA/RNA_pol_sf"/>
</dbReference>
<keyword evidence="1" id="KW-0235">DNA replication</keyword>
<reference evidence="4" key="1">
    <citation type="submission" date="2019-06" db="EMBL/GenBank/DDBJ databases">
        <title>Complete genome of Proteus mirabilis phage Myduc.</title>
        <authorList>
            <person name="Tran J.S."/>
            <person name="Lessor L."/>
            <person name="O'Leary C."/>
            <person name="Bonasera R.M."/>
            <person name="Liu M."/>
        </authorList>
    </citation>
    <scope>NUCLEOTIDE SEQUENCE [LARGE SCALE GENOMIC DNA]</scope>
</reference>
<dbReference type="Gene3D" id="3.30.70.370">
    <property type="match status" value="1"/>
</dbReference>
<organism evidence="3 4">
    <name type="scientific">Proteus phage Myduc</name>
    <dbReference type="NCBI Taxonomy" id="2650874"/>
    <lineage>
        <taxon>Viruses</taxon>
        <taxon>Duplodnaviria</taxon>
        <taxon>Heunggongvirae</taxon>
        <taxon>Uroviricota</taxon>
        <taxon>Caudoviricetes</taxon>
        <taxon>Chaseviridae</taxon>
        <taxon>Cleopatravirinae</taxon>
        <taxon>Myducvirus</taxon>
        <taxon>Myducvirus myduc</taxon>
    </lineage>
</organism>
<dbReference type="Gene3D" id="3.30.420.10">
    <property type="entry name" value="Ribonuclease H-like superfamily/Ribonuclease H"/>
    <property type="match status" value="1"/>
</dbReference>
<dbReference type="SUPFAM" id="SSF53098">
    <property type="entry name" value="Ribonuclease H-like"/>
    <property type="match status" value="1"/>
</dbReference>
<protein>
    <submittedName>
        <fullName evidence="3">DNA polymerase</fullName>
    </submittedName>
</protein>
<dbReference type="GO" id="GO:0039693">
    <property type="term" value="P:viral DNA genome replication"/>
    <property type="evidence" value="ECO:0007669"/>
    <property type="project" value="UniProtKB-KW"/>
</dbReference>
<dbReference type="InterPro" id="IPR036397">
    <property type="entry name" value="RNaseH_sf"/>
</dbReference>
<dbReference type="GO" id="GO:0003887">
    <property type="term" value="F:DNA-directed DNA polymerase activity"/>
    <property type="evidence" value="ECO:0007669"/>
    <property type="project" value="InterPro"/>
</dbReference>
<sequence>MYHDLWGKMYSADIESTGLLEQMKKQDAPRLHNIGFMECESPDGKVTVIEWTKRAEIQAFFDTGPTLVMHNGYLFDKEALAFLGYDVSKVTIIDTLWIAWYLEPKRHNYGLGYYGEEFGVPKPVIEDWENQTQEEYNNRVTEDVKIQQCLWMRQYRQLLAIYKTPAEVKRFVDYLMTKARQQVIQQRTRWRLDIPRCTEFMEKTGKLVEEKERQLASSMPEVKKYKILTRPAKCHKKDGSLSVAGVKWKSLCDANGLDWQQPDLALKIIDKIEPGNPGSPVQIKDWLFSLGWVPETFKFVRNKETGETRQIPQISKKDEDDNPDICPSLHKLARKHPDSGIEHLIGLGMLKHRYSVAKGFLRDVDNEGFLTARCGGLTNTLRLKHRELVNLPSDRVYGGEELRGCLIAEDDSYEQLGSDLCSLEDRCKHHYQWEYDPEYVKQQLAPDYDAHLAIGVIGGFITEEQSQRHKDKIEKVADRPKFKSTNYACQYGAGIATVARTAECEYEMGERLFNAYWKLNWSIKEISKNTIVQTVDGQMWQQNPVNKFWYSLRTDKDRFSTLCQGTGAYVFDIWCNNVIAICNERYGADPKLSGQFHDEMILQVKKGFRELWENLLKEAMHRTNEQLKLNRDCDCDVQFGDRYSEIH</sequence>
<dbReference type="GO" id="GO:0003677">
    <property type="term" value="F:DNA binding"/>
    <property type="evidence" value="ECO:0007669"/>
    <property type="project" value="InterPro"/>
</dbReference>
<dbReference type="Proteomes" id="UP000327513">
    <property type="component" value="Segment"/>
</dbReference>
<evidence type="ECO:0000256" key="1">
    <source>
        <dbReference type="ARBA" id="ARBA00023109"/>
    </source>
</evidence>
<gene>
    <name evidence="3" type="ORF">CPT_Myduc_040</name>
</gene>
<name>A0A5J6T8D8_9CAUD</name>
<keyword evidence="1" id="KW-1194">Viral DNA replication</keyword>
<dbReference type="EMBL" id="MN098326">
    <property type="protein sequence ID" value="QFG06662.1"/>
    <property type="molecule type" value="Genomic_DNA"/>
</dbReference>
<evidence type="ECO:0000313" key="3">
    <source>
        <dbReference type="EMBL" id="QFG06662.1"/>
    </source>
</evidence>
<dbReference type="SUPFAM" id="SSF56672">
    <property type="entry name" value="DNA/RNA polymerases"/>
    <property type="match status" value="1"/>
</dbReference>
<feature type="domain" description="DNA-directed DNA polymerase family A palm" evidence="2">
    <location>
        <begin position="399"/>
        <end position="608"/>
    </location>
</feature>
<dbReference type="Pfam" id="PF00476">
    <property type="entry name" value="DNA_pol_A"/>
    <property type="match status" value="1"/>
</dbReference>
<dbReference type="InterPro" id="IPR012337">
    <property type="entry name" value="RNaseH-like_sf"/>
</dbReference>
<keyword evidence="4" id="KW-1185">Reference proteome</keyword>
<evidence type="ECO:0000313" key="4">
    <source>
        <dbReference type="Proteomes" id="UP000327513"/>
    </source>
</evidence>
<evidence type="ECO:0000259" key="2">
    <source>
        <dbReference type="SMART" id="SM00482"/>
    </source>
</evidence>
<proteinExistence type="predicted"/>
<dbReference type="SMART" id="SM00482">
    <property type="entry name" value="POLAc"/>
    <property type="match status" value="1"/>
</dbReference>
<accession>A0A5J6T8D8</accession>